<organism evidence="1 2">
    <name type="scientific">Bifidobacterium [indicum] DSM 20214 = LMG 11587</name>
    <dbReference type="NCBI Taxonomy" id="1341694"/>
    <lineage>
        <taxon>Bacteria</taxon>
        <taxon>Bacillati</taxon>
        <taxon>Actinomycetota</taxon>
        <taxon>Actinomycetes</taxon>
        <taxon>Bifidobacteriales</taxon>
        <taxon>Bifidobacteriaceae</taxon>
        <taxon>Bifidobacterium</taxon>
    </lineage>
</organism>
<protein>
    <recommendedName>
        <fullName evidence="3">DUF304 domain-containing protein</fullName>
    </recommendedName>
</protein>
<sequence>MPQIEKDWRALIGNACWGWMLMCIPTVIKAVQIATTQYSFDGTYILTQQTGLISRKTTHIDLRRAKMINATDNLFLGGSLSVVENNGYAHELPYIKNPNAIAQWLRTAAEESSRQAGDVRNVLIS</sequence>
<dbReference type="Proteomes" id="UP000028569">
    <property type="component" value="Chromosome"/>
</dbReference>
<reference evidence="1 2" key="1">
    <citation type="journal article" date="2014" name="Appl. Environ. Microbiol.">
        <title>Genomic encyclopedia of type strains of the genus Bifidobacterium.</title>
        <authorList>
            <person name="Milani C."/>
            <person name="Lugli G.A."/>
            <person name="Duranti S."/>
            <person name="Turroni F."/>
            <person name="Bottacini F."/>
            <person name="Mangifesta M."/>
            <person name="Sanchez B."/>
            <person name="Viappiani A."/>
            <person name="Mancabelli L."/>
            <person name="Taminiau B."/>
            <person name="Delcenserie V."/>
            <person name="Barrangou R."/>
            <person name="Margolles A."/>
            <person name="van Sinderen D."/>
            <person name="Ventura M."/>
        </authorList>
    </citation>
    <scope>NUCLEOTIDE SEQUENCE [LARGE SCALE GENOMIC DNA]</scope>
    <source>
        <strain evidence="1 2">LMG 11587</strain>
    </source>
</reference>
<gene>
    <name evidence="1" type="ORF">BINDI_1241</name>
</gene>
<accession>A0A087VW12</accession>
<dbReference type="KEGG" id="bii:BINDI_1241"/>
<dbReference type="OrthoDB" id="3235934at2"/>
<dbReference type="EMBL" id="CP006018">
    <property type="protein sequence ID" value="AIC92496.1"/>
    <property type="molecule type" value="Genomic_DNA"/>
</dbReference>
<dbReference type="RefSeq" id="WP_033491159.1">
    <property type="nucleotide sequence ID" value="NZ_CP006018.1"/>
</dbReference>
<proteinExistence type="predicted"/>
<dbReference type="HOGENOM" id="CLU_1988292_0_0_11"/>
<name>A0A087VW12_9BIFI</name>
<evidence type="ECO:0000313" key="1">
    <source>
        <dbReference type="EMBL" id="AIC92496.1"/>
    </source>
</evidence>
<keyword evidence="2" id="KW-1185">Reference proteome</keyword>
<evidence type="ECO:0008006" key="3">
    <source>
        <dbReference type="Google" id="ProtNLM"/>
    </source>
</evidence>
<dbReference type="AlphaFoldDB" id="A0A087VW12"/>
<evidence type="ECO:0000313" key="2">
    <source>
        <dbReference type="Proteomes" id="UP000028569"/>
    </source>
</evidence>